<keyword evidence="1" id="KW-1133">Transmembrane helix</keyword>
<sequence>MWVLKLKFLDYITSLIGVRSSNYLGRFIGLLLSRILARRKVYLHIDGLFHRLELDGVTMMYILVTYIDGWVVYLAGIMSYGITTCYESFGITRLRCVSYGITRLMCVSDGITKLMCVSNRITRLICVSDGITGLICASYVITRLMCTIIKPKLELSTQEKAFMESRIRWDDNMEMEDDESIPDINNSQPILGSCNEQPIVGAIRIISTTVTTKETKSNSG</sequence>
<feature type="transmembrane region" description="Helical" evidence="1">
    <location>
        <begin position="20"/>
        <end position="37"/>
    </location>
</feature>
<evidence type="ECO:0000313" key="3">
    <source>
        <dbReference type="Proteomes" id="UP000321393"/>
    </source>
</evidence>
<reference evidence="2 3" key="1">
    <citation type="submission" date="2019-08" db="EMBL/GenBank/DDBJ databases">
        <title>Draft genome sequences of two oriental melons (Cucumis melo L. var makuwa).</title>
        <authorList>
            <person name="Kwon S.-Y."/>
        </authorList>
    </citation>
    <scope>NUCLEOTIDE SEQUENCE [LARGE SCALE GENOMIC DNA]</scope>
    <source>
        <strain evidence="3">cv. SW 3</strain>
        <tissue evidence="2">Leaf</tissue>
    </source>
</reference>
<dbReference type="AlphaFoldDB" id="A0A5A7VKE1"/>
<dbReference type="Proteomes" id="UP000321393">
    <property type="component" value="Unassembled WGS sequence"/>
</dbReference>
<gene>
    <name evidence="2" type="ORF">E6C27_scaffold138G00380</name>
</gene>
<proteinExistence type="predicted"/>
<protein>
    <submittedName>
        <fullName evidence="2">Mucin-19-like isoform X12</fullName>
    </submittedName>
</protein>
<comment type="caution">
    <text evidence="2">The sequence shown here is derived from an EMBL/GenBank/DDBJ whole genome shotgun (WGS) entry which is preliminary data.</text>
</comment>
<keyword evidence="1" id="KW-0812">Transmembrane</keyword>
<dbReference type="EMBL" id="SSTE01000165">
    <property type="protein sequence ID" value="KAA0067884.1"/>
    <property type="molecule type" value="Genomic_DNA"/>
</dbReference>
<evidence type="ECO:0000256" key="1">
    <source>
        <dbReference type="SAM" id="Phobius"/>
    </source>
</evidence>
<feature type="transmembrane region" description="Helical" evidence="1">
    <location>
        <begin position="58"/>
        <end position="82"/>
    </location>
</feature>
<dbReference type="OrthoDB" id="10069699at2759"/>
<name>A0A5A7VKE1_CUCMM</name>
<accession>A0A5A7VKE1</accession>
<organism evidence="2 3">
    <name type="scientific">Cucumis melo var. makuwa</name>
    <name type="common">Oriental melon</name>
    <dbReference type="NCBI Taxonomy" id="1194695"/>
    <lineage>
        <taxon>Eukaryota</taxon>
        <taxon>Viridiplantae</taxon>
        <taxon>Streptophyta</taxon>
        <taxon>Embryophyta</taxon>
        <taxon>Tracheophyta</taxon>
        <taxon>Spermatophyta</taxon>
        <taxon>Magnoliopsida</taxon>
        <taxon>eudicotyledons</taxon>
        <taxon>Gunneridae</taxon>
        <taxon>Pentapetalae</taxon>
        <taxon>rosids</taxon>
        <taxon>fabids</taxon>
        <taxon>Cucurbitales</taxon>
        <taxon>Cucurbitaceae</taxon>
        <taxon>Benincaseae</taxon>
        <taxon>Cucumis</taxon>
    </lineage>
</organism>
<keyword evidence="1" id="KW-0472">Membrane</keyword>
<evidence type="ECO:0000313" key="2">
    <source>
        <dbReference type="EMBL" id="KAA0067884.1"/>
    </source>
</evidence>